<evidence type="ECO:0000313" key="3">
    <source>
        <dbReference type="Proteomes" id="UP001500493"/>
    </source>
</evidence>
<dbReference type="EMBL" id="JBAMZJ010000013">
    <property type="protein sequence ID" value="KAL0529011.1"/>
    <property type="molecule type" value="Genomic_DNA"/>
</dbReference>
<protein>
    <submittedName>
        <fullName evidence="2">Uncharacterized protein</fullName>
    </submittedName>
</protein>
<feature type="region of interest" description="Disordered" evidence="1">
    <location>
        <begin position="67"/>
        <end position="90"/>
    </location>
</feature>
<reference evidence="2" key="1">
    <citation type="submission" date="2024-02" db="EMBL/GenBank/DDBJ databases">
        <title>FIRST GENOME SEQUENCES OF Leishmania (Viannia) shawi, Leishmania (Viannia) lindenbergi AND Leishmania (Viannia) utingensis.</title>
        <authorList>
            <person name="Resadore F."/>
            <person name="Custodio M.G.F."/>
            <person name="Boite M.C."/>
            <person name="Cupolillo E."/>
            <person name="Ferreira G.E.M."/>
        </authorList>
    </citation>
    <scope>NUCLEOTIDE SEQUENCE</scope>
    <source>
        <strain evidence="2">MHOM/BR/2013/18 LTA MLF</strain>
    </source>
</reference>
<organism evidence="2 3">
    <name type="scientific">Leishmania shawi</name>
    <dbReference type="NCBI Taxonomy" id="5680"/>
    <lineage>
        <taxon>Eukaryota</taxon>
        <taxon>Discoba</taxon>
        <taxon>Euglenozoa</taxon>
        <taxon>Kinetoplastea</taxon>
        <taxon>Metakinetoplastina</taxon>
        <taxon>Trypanosomatida</taxon>
        <taxon>Trypanosomatidae</taxon>
        <taxon>Leishmaniinae</taxon>
        <taxon>Leishmania</taxon>
        <taxon>Leishmania guyanensis species complex</taxon>
    </lineage>
</organism>
<dbReference type="AlphaFoldDB" id="A0AAW3C5F2"/>
<gene>
    <name evidence="2" type="ORF">Q4I32_001872</name>
</gene>
<proteinExistence type="predicted"/>
<dbReference type="Proteomes" id="UP001500493">
    <property type="component" value="Unassembled WGS sequence"/>
</dbReference>
<evidence type="ECO:0000256" key="1">
    <source>
        <dbReference type="SAM" id="MobiDB-lite"/>
    </source>
</evidence>
<name>A0AAW3C5F2_9TRYP</name>
<evidence type="ECO:0000313" key="2">
    <source>
        <dbReference type="EMBL" id="KAL0529011.1"/>
    </source>
</evidence>
<accession>A0AAW3C5F2</accession>
<sequence length="90" mass="9674">MAMTGKTLVAAEESPEDDLVAAVRRIAGRIDVANPLTPPWRESRARMEESSLGFGCRAKYTFKSGVHMERKGKIGEPPSPASCKADRGAA</sequence>
<comment type="caution">
    <text evidence="2">The sequence shown here is derived from an EMBL/GenBank/DDBJ whole genome shotgun (WGS) entry which is preliminary data.</text>
</comment>